<dbReference type="RefSeq" id="XP_016609251.1">
    <property type="nucleotide sequence ID" value="XM_016752545.1"/>
</dbReference>
<evidence type="ECO:0000313" key="2">
    <source>
        <dbReference type="EMBL" id="KND01212.1"/>
    </source>
</evidence>
<dbReference type="OrthoDB" id="2120024at2759"/>
<gene>
    <name evidence="2" type="ORF">SPPG_04302</name>
</gene>
<name>A0A0L0HJC8_SPIPD</name>
<dbReference type="EMBL" id="KQ257455">
    <property type="protein sequence ID" value="KND01212.1"/>
    <property type="molecule type" value="Genomic_DNA"/>
</dbReference>
<dbReference type="GeneID" id="27687759"/>
<keyword evidence="3" id="KW-1185">Reference proteome</keyword>
<evidence type="ECO:0000313" key="3">
    <source>
        <dbReference type="Proteomes" id="UP000053201"/>
    </source>
</evidence>
<feature type="region of interest" description="Disordered" evidence="1">
    <location>
        <begin position="90"/>
        <end position="113"/>
    </location>
</feature>
<dbReference type="InParanoid" id="A0A0L0HJC8"/>
<protein>
    <submittedName>
        <fullName evidence="2">Uncharacterized protein</fullName>
    </submittedName>
</protein>
<dbReference type="Proteomes" id="UP000053201">
    <property type="component" value="Unassembled WGS sequence"/>
</dbReference>
<organism evidence="2 3">
    <name type="scientific">Spizellomyces punctatus (strain DAOM BR117)</name>
    <dbReference type="NCBI Taxonomy" id="645134"/>
    <lineage>
        <taxon>Eukaryota</taxon>
        <taxon>Fungi</taxon>
        <taxon>Fungi incertae sedis</taxon>
        <taxon>Chytridiomycota</taxon>
        <taxon>Chytridiomycota incertae sedis</taxon>
        <taxon>Chytridiomycetes</taxon>
        <taxon>Spizellomycetales</taxon>
        <taxon>Spizellomycetaceae</taxon>
        <taxon>Spizellomyces</taxon>
    </lineage>
</organism>
<evidence type="ECO:0000256" key="1">
    <source>
        <dbReference type="SAM" id="MobiDB-lite"/>
    </source>
</evidence>
<accession>A0A0L0HJC8</accession>
<reference evidence="2 3" key="1">
    <citation type="submission" date="2009-08" db="EMBL/GenBank/DDBJ databases">
        <title>The Genome Sequence of Spizellomyces punctatus strain DAOM BR117.</title>
        <authorList>
            <consortium name="The Broad Institute Genome Sequencing Platform"/>
            <person name="Russ C."/>
            <person name="Cuomo C."/>
            <person name="Shea T."/>
            <person name="Young S.K."/>
            <person name="Zeng Q."/>
            <person name="Koehrsen M."/>
            <person name="Haas B."/>
            <person name="Borodovsky M."/>
            <person name="Guigo R."/>
            <person name="Alvarado L."/>
            <person name="Berlin A."/>
            <person name="Bochicchio J."/>
            <person name="Borenstein D."/>
            <person name="Chapman S."/>
            <person name="Chen Z."/>
            <person name="Engels R."/>
            <person name="Freedman E."/>
            <person name="Gellesch M."/>
            <person name="Goldberg J."/>
            <person name="Griggs A."/>
            <person name="Gujja S."/>
            <person name="Heiman D."/>
            <person name="Hepburn T."/>
            <person name="Howarth C."/>
            <person name="Jen D."/>
            <person name="Larson L."/>
            <person name="Lewis B."/>
            <person name="Mehta T."/>
            <person name="Park D."/>
            <person name="Pearson M."/>
            <person name="Roberts A."/>
            <person name="Saif S."/>
            <person name="Shenoy N."/>
            <person name="Sisk P."/>
            <person name="Stolte C."/>
            <person name="Sykes S."/>
            <person name="Thomson T."/>
            <person name="Walk T."/>
            <person name="White J."/>
            <person name="Yandava C."/>
            <person name="Burger G."/>
            <person name="Gray M.W."/>
            <person name="Holland P.W.H."/>
            <person name="King N."/>
            <person name="Lang F.B.F."/>
            <person name="Roger A.J."/>
            <person name="Ruiz-Trillo I."/>
            <person name="Lander E."/>
            <person name="Nusbaum C."/>
        </authorList>
    </citation>
    <scope>NUCLEOTIDE SEQUENCE [LARGE SCALE GENOMIC DNA]</scope>
    <source>
        <strain evidence="2 3">DAOM BR117</strain>
    </source>
</reference>
<dbReference type="VEuPathDB" id="FungiDB:SPPG_04302"/>
<sequence>MAPMDRFRITQGRLQIGIRGYATQQVQSLTFAQRFGTPISTFLLYSSLTLISLQYLWTRLTFEETRLREDAGMQDLTEQVQRLRDEKLKMQAGQPGKGEGELPQGKNKRWWLW</sequence>
<dbReference type="AlphaFoldDB" id="A0A0L0HJC8"/>
<proteinExistence type="predicted"/>